<evidence type="ECO:0000259" key="8">
    <source>
        <dbReference type="Pfam" id="PF00441"/>
    </source>
</evidence>
<dbReference type="RefSeq" id="WP_036468943.1">
    <property type="nucleotide sequence ID" value="NZ_HG964446.1"/>
</dbReference>
<dbReference type="FunFam" id="1.20.140.10:FF:000001">
    <property type="entry name" value="Acyl-CoA dehydrogenase"/>
    <property type="match status" value="1"/>
</dbReference>
<dbReference type="Proteomes" id="UP000193710">
    <property type="component" value="Unassembled WGS sequence"/>
</dbReference>
<dbReference type="InterPro" id="IPR006089">
    <property type="entry name" value="Acyl-CoA_DH_CS"/>
</dbReference>
<reference evidence="11" key="2">
    <citation type="submission" date="2014-04" db="EMBL/GenBank/DDBJ databases">
        <authorList>
            <person name="Xu Y.W."/>
            <person name="Yang Q."/>
        </authorList>
    </citation>
    <scope>NUCLEOTIDE SEQUENCE</scope>
    <source>
        <strain evidence="11">DSM 44626</strain>
    </source>
</reference>
<evidence type="ECO:0000313" key="13">
    <source>
        <dbReference type="Proteomes" id="UP000193710"/>
    </source>
</evidence>
<evidence type="ECO:0000256" key="6">
    <source>
        <dbReference type="ARBA" id="ARBA00052546"/>
    </source>
</evidence>
<accession>A0A024JY51</accession>
<keyword evidence="4 7" id="KW-0274">FAD</keyword>
<dbReference type="Gene3D" id="1.10.540.10">
    <property type="entry name" value="Acyl-CoA dehydrogenase/oxidase, N-terminal domain"/>
    <property type="match status" value="1"/>
</dbReference>
<comment type="similarity">
    <text evidence="2 7">Belongs to the acyl-CoA dehydrogenase family.</text>
</comment>
<evidence type="ECO:0000313" key="11">
    <source>
        <dbReference type="EMBL" id="CDO88581.1"/>
    </source>
</evidence>
<dbReference type="OrthoDB" id="8876745at2"/>
<dbReference type="InterPro" id="IPR006091">
    <property type="entry name" value="Acyl-CoA_Oxase/DH_mid-dom"/>
</dbReference>
<dbReference type="InterPro" id="IPR046373">
    <property type="entry name" value="Acyl-CoA_Oxase/DH_mid-dom_sf"/>
</dbReference>
<reference evidence="11" key="1">
    <citation type="journal article" date="2014" name="Genome Announc.">
        <title>Draft Genome Sequence of Mycobacterium triplex DSM 44626.</title>
        <authorList>
            <person name="Sassi M."/>
            <person name="Croce O."/>
            <person name="Robert C."/>
            <person name="Raoult D."/>
            <person name="Drancourt M."/>
        </authorList>
    </citation>
    <scope>NUCLEOTIDE SEQUENCE [LARGE SCALE GENOMIC DNA]</scope>
    <source>
        <strain evidence="11">DSM 44626</strain>
    </source>
</reference>
<keyword evidence="3 7" id="KW-0285">Flavoprotein</keyword>
<reference evidence="12 13" key="3">
    <citation type="submission" date="2016-01" db="EMBL/GenBank/DDBJ databases">
        <title>The new phylogeny of the genus Mycobacterium.</title>
        <authorList>
            <person name="Tarcisio F."/>
            <person name="Conor M."/>
            <person name="Antonella G."/>
            <person name="Elisabetta G."/>
            <person name="Giulia F.S."/>
            <person name="Sara T."/>
            <person name="Anna F."/>
            <person name="Clotilde B."/>
            <person name="Roberto B."/>
            <person name="Veronica D.S."/>
            <person name="Fabio R."/>
            <person name="Monica P."/>
            <person name="Olivier J."/>
            <person name="Enrico T."/>
            <person name="Nicola S."/>
        </authorList>
    </citation>
    <scope>NUCLEOTIDE SEQUENCE [LARGE SCALE GENOMIC DNA]</scope>
    <source>
        <strain evidence="12 13">DSM 44626</strain>
    </source>
</reference>
<dbReference type="Pfam" id="PF00441">
    <property type="entry name" value="Acyl-CoA_dh_1"/>
    <property type="match status" value="1"/>
</dbReference>
<dbReference type="SUPFAM" id="SSF56645">
    <property type="entry name" value="Acyl-CoA dehydrogenase NM domain-like"/>
    <property type="match status" value="1"/>
</dbReference>
<feature type="domain" description="Acyl-CoA dehydrogenase/oxidase C-terminal" evidence="8">
    <location>
        <begin position="234"/>
        <end position="379"/>
    </location>
</feature>
<dbReference type="PIRSF" id="PIRSF016578">
    <property type="entry name" value="HsaA"/>
    <property type="match status" value="1"/>
</dbReference>
<dbReference type="InterPro" id="IPR036250">
    <property type="entry name" value="AcylCo_DH-like_C"/>
</dbReference>
<name>A0A024JY51_9MYCO</name>
<evidence type="ECO:0000256" key="2">
    <source>
        <dbReference type="ARBA" id="ARBA00009347"/>
    </source>
</evidence>
<dbReference type="AlphaFoldDB" id="A0A024JY51"/>
<dbReference type="InterPro" id="IPR009100">
    <property type="entry name" value="AcylCoA_DH/oxidase_NM_dom_sf"/>
</dbReference>
<comment type="catalytic activity">
    <reaction evidence="6">
        <text>a 2,3-saturated acyl-CoA + A = a 2,3-dehydroacyl-CoA + AH2</text>
        <dbReference type="Rhea" id="RHEA:48608"/>
        <dbReference type="ChEBI" id="CHEBI:13193"/>
        <dbReference type="ChEBI" id="CHEBI:17499"/>
        <dbReference type="ChEBI" id="CHEBI:60015"/>
        <dbReference type="ChEBI" id="CHEBI:65111"/>
    </reaction>
</comment>
<evidence type="ECO:0000256" key="1">
    <source>
        <dbReference type="ARBA" id="ARBA00001974"/>
    </source>
</evidence>
<evidence type="ECO:0000313" key="12">
    <source>
        <dbReference type="EMBL" id="ORX07098.1"/>
    </source>
</evidence>
<sequence>MKRTLFTAEHEEFRGVIRAFLQREVVPVFPEWLEAKLVPREFFRSLAKLGVLGMNIPVEYGGSGAAGYLYSVVLHEETSRALVQLGPLRCHLDVVMPYFLAYCNDEQRRRWLPKCATGDMLTAIAMTEPNTGSDLAGIKTAAVREGDHYILTGAKTFITGGLHADAVIVVARTSKTDDRRAGLSLLVVEDGMPGFTKGANLNKLGLPVQDTAELAFDQVQVPAANLLGEEGQAFRYLTHNLAGERLGVAVNAISSAQAALDVTVDYVRNRRVFGKPLSDFQNTKFELAALATDVAAGQAMFDAAAVAHDQKTLDPVDAAKVKLFCTEVQGRTVDRCLQLFGGYGYMMEYPIARLYADARVTRIYGGTSEVMKTIISKSLGL</sequence>
<dbReference type="STRING" id="47839.BN973_02950"/>
<dbReference type="InterPro" id="IPR013786">
    <property type="entry name" value="AcylCoA_DH/ox_N"/>
</dbReference>
<keyword evidence="13" id="KW-1185">Reference proteome</keyword>
<dbReference type="Gene3D" id="1.20.140.10">
    <property type="entry name" value="Butyryl-CoA Dehydrogenase, subunit A, domain 3"/>
    <property type="match status" value="1"/>
</dbReference>
<protein>
    <submittedName>
        <fullName evidence="11 12">Acyl-CoA dehydrogenase</fullName>
    </submittedName>
</protein>
<evidence type="ECO:0000256" key="3">
    <source>
        <dbReference type="ARBA" id="ARBA00022630"/>
    </source>
</evidence>
<keyword evidence="5 7" id="KW-0560">Oxidoreductase</keyword>
<comment type="cofactor">
    <cofactor evidence="1 7">
        <name>FAD</name>
        <dbReference type="ChEBI" id="CHEBI:57692"/>
    </cofactor>
</comment>
<dbReference type="InterPro" id="IPR009075">
    <property type="entry name" value="AcylCo_DH/oxidase_C"/>
</dbReference>
<dbReference type="InterPro" id="IPR037069">
    <property type="entry name" value="AcylCoA_DH/ox_N_sf"/>
</dbReference>
<proteinExistence type="inferred from homology"/>
<organism evidence="11">
    <name type="scientific">Mycobacterium triplex</name>
    <dbReference type="NCBI Taxonomy" id="47839"/>
    <lineage>
        <taxon>Bacteria</taxon>
        <taxon>Bacillati</taxon>
        <taxon>Actinomycetota</taxon>
        <taxon>Actinomycetes</taxon>
        <taxon>Mycobacteriales</taxon>
        <taxon>Mycobacteriaceae</taxon>
        <taxon>Mycobacterium</taxon>
        <taxon>Mycobacterium simiae complex</taxon>
    </lineage>
</organism>
<dbReference type="GO" id="GO:0003995">
    <property type="term" value="F:acyl-CoA dehydrogenase activity"/>
    <property type="evidence" value="ECO:0007669"/>
    <property type="project" value="InterPro"/>
</dbReference>
<evidence type="ECO:0000259" key="10">
    <source>
        <dbReference type="Pfam" id="PF02771"/>
    </source>
</evidence>
<dbReference type="EMBL" id="LQPY01000008">
    <property type="protein sequence ID" value="ORX07098.1"/>
    <property type="molecule type" value="Genomic_DNA"/>
</dbReference>
<feature type="domain" description="Acyl-CoA dehydrogenase/oxidase N-terminal" evidence="10">
    <location>
        <begin position="7"/>
        <end position="119"/>
    </location>
</feature>
<dbReference type="Gene3D" id="2.40.110.10">
    <property type="entry name" value="Butyryl-CoA Dehydrogenase, subunit A, domain 2"/>
    <property type="match status" value="1"/>
</dbReference>
<dbReference type="EMBL" id="HG964446">
    <property type="protein sequence ID" value="CDO88581.1"/>
    <property type="molecule type" value="Genomic_DNA"/>
</dbReference>
<dbReference type="HOGENOM" id="CLU_018204_0_3_11"/>
<dbReference type="PROSITE" id="PS00073">
    <property type="entry name" value="ACYL_COA_DH_2"/>
    <property type="match status" value="1"/>
</dbReference>
<dbReference type="FunFam" id="2.40.110.10:FF:000002">
    <property type="entry name" value="Acyl-CoA dehydrogenase fadE12"/>
    <property type="match status" value="1"/>
</dbReference>
<dbReference type="PANTHER" id="PTHR43884:SF12">
    <property type="entry name" value="ISOVALERYL-COA DEHYDROGENASE, MITOCHONDRIAL-RELATED"/>
    <property type="match status" value="1"/>
</dbReference>
<dbReference type="Pfam" id="PF02771">
    <property type="entry name" value="Acyl-CoA_dh_N"/>
    <property type="match status" value="1"/>
</dbReference>
<dbReference type="Proteomes" id="UP000028880">
    <property type="component" value="Unassembled WGS sequence"/>
</dbReference>
<dbReference type="PANTHER" id="PTHR43884">
    <property type="entry name" value="ACYL-COA DEHYDROGENASE"/>
    <property type="match status" value="1"/>
</dbReference>
<evidence type="ECO:0000259" key="9">
    <source>
        <dbReference type="Pfam" id="PF02770"/>
    </source>
</evidence>
<gene>
    <name evidence="12" type="ORF">AWC29_07235</name>
    <name evidence="11" type="ORF">BN973_02950</name>
</gene>
<evidence type="ECO:0000256" key="7">
    <source>
        <dbReference type="RuleBase" id="RU362125"/>
    </source>
</evidence>
<dbReference type="Pfam" id="PF02770">
    <property type="entry name" value="Acyl-CoA_dh_M"/>
    <property type="match status" value="1"/>
</dbReference>
<dbReference type="SUPFAM" id="SSF47203">
    <property type="entry name" value="Acyl-CoA dehydrogenase C-terminal domain-like"/>
    <property type="match status" value="1"/>
</dbReference>
<evidence type="ECO:0000256" key="4">
    <source>
        <dbReference type="ARBA" id="ARBA00022827"/>
    </source>
</evidence>
<evidence type="ECO:0000256" key="5">
    <source>
        <dbReference type="ARBA" id="ARBA00023002"/>
    </source>
</evidence>
<feature type="domain" description="Acyl-CoA oxidase/dehydrogenase middle" evidence="9">
    <location>
        <begin position="123"/>
        <end position="219"/>
    </location>
</feature>
<dbReference type="eggNOG" id="COG1960">
    <property type="taxonomic scope" value="Bacteria"/>
</dbReference>
<dbReference type="GO" id="GO:0050660">
    <property type="term" value="F:flavin adenine dinucleotide binding"/>
    <property type="evidence" value="ECO:0007669"/>
    <property type="project" value="InterPro"/>
</dbReference>